<dbReference type="AlphaFoldDB" id="A0A545UKQ1"/>
<evidence type="ECO:0000313" key="2">
    <source>
        <dbReference type="Proteomes" id="UP000315783"/>
    </source>
</evidence>
<reference evidence="1 2" key="1">
    <citation type="journal article" date="2019" name="Appl. Microbiol. Biotechnol.">
        <title>Genome sequence of Isaria javanica and comparative genome analysis insights into family S53 peptidase evolution in fungal entomopathogens.</title>
        <authorList>
            <person name="Lin R."/>
            <person name="Zhang X."/>
            <person name="Xin B."/>
            <person name="Zou M."/>
            <person name="Gao Y."/>
            <person name="Qin F."/>
            <person name="Hu Q."/>
            <person name="Xie B."/>
            <person name="Cheng X."/>
        </authorList>
    </citation>
    <scope>NUCLEOTIDE SEQUENCE [LARGE SCALE GENOMIC DNA]</scope>
    <source>
        <strain evidence="1 2">IJ1G</strain>
    </source>
</reference>
<dbReference type="Proteomes" id="UP000315783">
    <property type="component" value="Unassembled WGS sequence"/>
</dbReference>
<accession>A0A545UKQ1</accession>
<sequence>MAIGGINAGSAGHGSIQASLLPFWALSASETVCTSLAVLVDVPGKSTSSVNLRFCNSVNAAKLLHLWSSANPHWVYGKENELHAAIQYTNAPRRCRYRVPHVCLYEWDARNAAAFAS</sequence>
<protein>
    <submittedName>
        <fullName evidence="1">Uncharacterized protein</fullName>
    </submittedName>
</protein>
<comment type="caution">
    <text evidence="1">The sequence shown here is derived from an EMBL/GenBank/DDBJ whole genome shotgun (WGS) entry which is preliminary data.</text>
</comment>
<proteinExistence type="predicted"/>
<dbReference type="EMBL" id="SPUK01000041">
    <property type="protein sequence ID" value="TQV90042.1"/>
    <property type="molecule type" value="Genomic_DNA"/>
</dbReference>
<evidence type="ECO:0000313" key="1">
    <source>
        <dbReference type="EMBL" id="TQV90042.1"/>
    </source>
</evidence>
<gene>
    <name evidence="1" type="ORF">IF1G_11295</name>
</gene>
<name>A0A545UKQ1_9HYPO</name>
<keyword evidence="2" id="KW-1185">Reference proteome</keyword>
<organism evidence="1 2">
    <name type="scientific">Cordyceps javanica</name>
    <dbReference type="NCBI Taxonomy" id="43265"/>
    <lineage>
        <taxon>Eukaryota</taxon>
        <taxon>Fungi</taxon>
        <taxon>Dikarya</taxon>
        <taxon>Ascomycota</taxon>
        <taxon>Pezizomycotina</taxon>
        <taxon>Sordariomycetes</taxon>
        <taxon>Hypocreomycetidae</taxon>
        <taxon>Hypocreales</taxon>
        <taxon>Cordycipitaceae</taxon>
        <taxon>Cordyceps</taxon>
    </lineage>
</organism>